<feature type="coiled-coil region" evidence="1">
    <location>
        <begin position="292"/>
        <end position="319"/>
    </location>
</feature>
<feature type="transmembrane region" description="Helical" evidence="2">
    <location>
        <begin position="19"/>
        <end position="39"/>
    </location>
</feature>
<accession>A0A9R1CRE4</accession>
<comment type="caution">
    <text evidence="3">The sequence shown here is derived from an EMBL/GenBank/DDBJ whole genome shotgun (WGS) entry which is preliminary data.</text>
</comment>
<evidence type="ECO:0008006" key="5">
    <source>
        <dbReference type="Google" id="ProtNLM"/>
    </source>
</evidence>
<evidence type="ECO:0000313" key="3">
    <source>
        <dbReference type="EMBL" id="MCQ4332346.1"/>
    </source>
</evidence>
<dbReference type="RefSeq" id="WP_256028268.1">
    <property type="nucleotide sequence ID" value="NZ_JAHLKM010000002.1"/>
</dbReference>
<keyword evidence="2" id="KW-0472">Membrane</keyword>
<keyword evidence="4" id="KW-1185">Reference proteome</keyword>
<dbReference type="EMBL" id="JAHLKM010000002">
    <property type="protein sequence ID" value="MCQ4332346.1"/>
    <property type="molecule type" value="Genomic_DNA"/>
</dbReference>
<sequence length="680" mass="75987">MAAAASGAIVFVLTGMSEVVWATMIGIPIVVVAGIALYVRGLITRSKTSEQQYVRKRGRSVAETFQDYLRTLNDLRDAYPNWSQSVDARVDSLVADFGTQGIRFEPRSGSFELTGSVDSADVQEFERLETEIESFHDEFEELFREFAREETDEIESQTARLEDVDLVRSAPSVSLPPATDPIPAYRDTLDEAREEADEAIEAAIETVREMTRGDMRPDDIDAIEAELESASGAADNHDYYAATESILEARDRLRDQLSGSFEAERDRLSDLLDAVLRSNVDEHVDAEYVDEITKMRDEVESLDSALELAELTRKQAQLRRTCVTMIRSMERDLDDAVRTLQSAELPGGYYDEPPVVEESLAETLEDIDDFERFTAEWADAAARLTDALETARTKASVVEAYDDFAGQIDTRLQEAGEVTADDLPVRHAEQFLGLYNRRNPSIEFDPAQGVLRRGDVERHDVTVDLQYERGGELRQATVELDGGVHSERETVETRVAASVEFDEVPAGTYTLSGDPGDEAFGSVERELEVDGDTTTAVEFAERSLRERLCSDFDQDMGEHVPAIDSQVSSTFEEQGYVSTGMELPVRDSYVPCLIAIWSERNGYDLVESDEEVIVYDRSQVERELKNTVRYNIEAGDELRFEEAKKNFLSVPLPDATIREMVAGLETGEDVTTTATAIKIE</sequence>
<protein>
    <recommendedName>
        <fullName evidence="5">Coiled-coil protein</fullName>
    </recommendedName>
</protein>
<keyword evidence="1" id="KW-0175">Coiled coil</keyword>
<reference evidence="3" key="1">
    <citation type="journal article" date="2023" name="Front. Microbiol.">
        <title>Genomic-based phylogenetic and metabolic analyses of the genus Natronomonas, and description of Natronomonas aquatica sp. nov.</title>
        <authorList>
            <person name="Garcia-Roldan A."/>
            <person name="Duran-Viseras A."/>
            <person name="de la Haba R.R."/>
            <person name="Corral P."/>
            <person name="Sanchez-Porro C."/>
            <person name="Ventosa A."/>
        </authorList>
    </citation>
    <scope>NUCLEOTIDE SEQUENCE</scope>
    <source>
        <strain evidence="3">F2-12</strain>
    </source>
</reference>
<evidence type="ECO:0000313" key="4">
    <source>
        <dbReference type="Proteomes" id="UP001139494"/>
    </source>
</evidence>
<dbReference type="AlphaFoldDB" id="A0A9R1CRE4"/>
<name>A0A9R1CRE4_9EURY</name>
<keyword evidence="2" id="KW-1133">Transmembrane helix</keyword>
<evidence type="ECO:0000256" key="1">
    <source>
        <dbReference type="SAM" id="Coils"/>
    </source>
</evidence>
<gene>
    <name evidence="3" type="ORF">KM295_02350</name>
</gene>
<keyword evidence="2" id="KW-0812">Transmembrane</keyword>
<feature type="coiled-coil region" evidence="1">
    <location>
        <begin position="125"/>
        <end position="209"/>
    </location>
</feature>
<proteinExistence type="predicted"/>
<organism evidence="3 4">
    <name type="scientific">Natronomonas aquatica</name>
    <dbReference type="NCBI Taxonomy" id="2841590"/>
    <lineage>
        <taxon>Archaea</taxon>
        <taxon>Methanobacteriati</taxon>
        <taxon>Methanobacteriota</taxon>
        <taxon>Stenosarchaea group</taxon>
        <taxon>Halobacteria</taxon>
        <taxon>Halobacteriales</taxon>
        <taxon>Natronomonadaceae</taxon>
        <taxon>Natronomonas</taxon>
    </lineage>
</organism>
<dbReference type="Proteomes" id="UP001139494">
    <property type="component" value="Unassembled WGS sequence"/>
</dbReference>
<evidence type="ECO:0000256" key="2">
    <source>
        <dbReference type="SAM" id="Phobius"/>
    </source>
</evidence>